<dbReference type="GO" id="GO:0005739">
    <property type="term" value="C:mitochondrion"/>
    <property type="evidence" value="ECO:0007669"/>
    <property type="project" value="UniProtKB-SubCell"/>
</dbReference>
<evidence type="ECO:0000256" key="6">
    <source>
        <dbReference type="HAMAP-Rule" id="MF_03059"/>
    </source>
</evidence>
<comment type="similarity">
    <text evidence="6">Belongs to the TRAFAC class translation factor GTPase superfamily. Classic translation factor GTPase family. EF-G/EF-2 subfamily.</text>
</comment>
<dbReference type="InterPro" id="IPR004161">
    <property type="entry name" value="EFTu-like_2"/>
</dbReference>
<protein>
    <recommendedName>
        <fullName evidence="6">Ribosome-releasing factor 2, mitochondrial</fullName>
        <shortName evidence="6">RRF2mt</shortName>
    </recommendedName>
    <alternativeName>
        <fullName evidence="6">Elongation factor G 2, mitochondrial</fullName>
        <shortName evidence="6">EF-G2mt</shortName>
        <shortName evidence="6">mEF-G 2</shortName>
    </alternativeName>
</protein>
<dbReference type="Pfam" id="PF00009">
    <property type="entry name" value="GTP_EFTU"/>
    <property type="match status" value="1"/>
</dbReference>
<dbReference type="GO" id="GO:0032543">
    <property type="term" value="P:mitochondrial translation"/>
    <property type="evidence" value="ECO:0007669"/>
    <property type="project" value="UniProtKB-UniRule"/>
</dbReference>
<evidence type="ECO:0000313" key="9">
    <source>
        <dbReference type="Proteomes" id="UP000501346"/>
    </source>
</evidence>
<feature type="binding site" evidence="6">
    <location>
        <begin position="168"/>
        <end position="171"/>
    </location>
    <ligand>
        <name>GTP</name>
        <dbReference type="ChEBI" id="CHEBI:37565"/>
    </ligand>
</feature>
<dbReference type="InterPro" id="IPR030851">
    <property type="entry name" value="EFG2"/>
</dbReference>
<dbReference type="InterPro" id="IPR000640">
    <property type="entry name" value="EFG_V-like"/>
</dbReference>
<dbReference type="Gene3D" id="2.40.30.10">
    <property type="entry name" value="Translation factors"/>
    <property type="match status" value="1"/>
</dbReference>
<gene>
    <name evidence="8" type="primary">MEF2_2</name>
    <name evidence="6" type="synonym">MEF2</name>
    <name evidence="8" type="ORF">GRS66_008618</name>
</gene>
<dbReference type="CDD" id="cd03713">
    <property type="entry name" value="EFG_mtEFG_C"/>
    <property type="match status" value="1"/>
</dbReference>
<proteinExistence type="inferred from homology"/>
<comment type="subcellular location">
    <subcellularLocation>
        <location evidence="6">Mitochondrion</location>
    </subcellularLocation>
</comment>
<dbReference type="Pfam" id="PF14492">
    <property type="entry name" value="EFG_III"/>
    <property type="match status" value="1"/>
</dbReference>
<dbReference type="Gene3D" id="3.40.50.300">
    <property type="entry name" value="P-loop containing nucleotide triphosphate hydrolases"/>
    <property type="match status" value="1"/>
</dbReference>
<dbReference type="EMBL" id="CP049007">
    <property type="protein sequence ID" value="QID86016.1"/>
    <property type="molecule type" value="Genomic_DNA"/>
</dbReference>
<dbReference type="OrthoDB" id="198619at2759"/>
<dbReference type="SMART" id="SM00838">
    <property type="entry name" value="EFG_C"/>
    <property type="match status" value="1"/>
</dbReference>
<evidence type="ECO:0000256" key="4">
    <source>
        <dbReference type="ARBA" id="ARBA00023128"/>
    </source>
</evidence>
<dbReference type="NCBIfam" id="TIGR00231">
    <property type="entry name" value="small_GTP"/>
    <property type="match status" value="1"/>
</dbReference>
<dbReference type="Pfam" id="PF00679">
    <property type="entry name" value="EFG_C"/>
    <property type="match status" value="1"/>
</dbReference>
<dbReference type="FunFam" id="3.40.50.300:FF:001636">
    <property type="entry name" value="Ribosome-releasing factor 2, mitochondrial"/>
    <property type="match status" value="1"/>
</dbReference>
<dbReference type="PRINTS" id="PR00315">
    <property type="entry name" value="ELONGATNFCT"/>
</dbReference>
<dbReference type="InterPro" id="IPR005225">
    <property type="entry name" value="Small_GTP-bd"/>
</dbReference>
<accession>A0A6C1E9E8</accession>
<dbReference type="InterPro" id="IPR035649">
    <property type="entry name" value="EFG_V"/>
</dbReference>
<dbReference type="SUPFAM" id="SSF52540">
    <property type="entry name" value="P-loop containing nucleoside triphosphate hydrolases"/>
    <property type="match status" value="1"/>
</dbReference>
<dbReference type="InterPro" id="IPR041095">
    <property type="entry name" value="EFG_II"/>
</dbReference>
<dbReference type="GO" id="GO:0032790">
    <property type="term" value="P:ribosome disassembly"/>
    <property type="evidence" value="ECO:0007669"/>
    <property type="project" value="UniProtKB-UniRule"/>
</dbReference>
<dbReference type="CDD" id="cd01886">
    <property type="entry name" value="EF-G"/>
    <property type="match status" value="1"/>
</dbReference>
<dbReference type="InterPro" id="IPR027417">
    <property type="entry name" value="P-loop_NTPase"/>
</dbReference>
<dbReference type="SUPFAM" id="SSF50447">
    <property type="entry name" value="Translation proteins"/>
    <property type="match status" value="1"/>
</dbReference>
<evidence type="ECO:0000256" key="3">
    <source>
        <dbReference type="ARBA" id="ARBA00022946"/>
    </source>
</evidence>
<dbReference type="PANTHER" id="PTHR43261:SF1">
    <property type="entry name" value="RIBOSOME-RELEASING FACTOR 2, MITOCHONDRIAL"/>
    <property type="match status" value="1"/>
</dbReference>
<dbReference type="InterPro" id="IPR000795">
    <property type="entry name" value="T_Tr_GTP-bd_dom"/>
</dbReference>
<dbReference type="GO" id="GO:0005525">
    <property type="term" value="F:GTP binding"/>
    <property type="evidence" value="ECO:0007669"/>
    <property type="project" value="UniProtKB-UniRule"/>
</dbReference>
<dbReference type="Gene3D" id="3.30.70.240">
    <property type="match status" value="1"/>
</dbReference>
<dbReference type="SUPFAM" id="SSF54980">
    <property type="entry name" value="EF-G C-terminal domain-like"/>
    <property type="match status" value="2"/>
</dbReference>
<comment type="function">
    <text evidence="6">Mitochondrial GTPase that mediates the disassembly of ribosomes from messenger RNA at the termination of mitochondrial protein biosynthesis. Not involved in the GTP-dependent ribosomal translocation step during translation elongation.</text>
</comment>
<dbReference type="PANTHER" id="PTHR43261">
    <property type="entry name" value="TRANSLATION ELONGATION FACTOR G-RELATED"/>
    <property type="match status" value="1"/>
</dbReference>
<dbReference type="InterPro" id="IPR035647">
    <property type="entry name" value="EFG_III/V"/>
</dbReference>
<keyword evidence="3" id="KW-0809">Transit peptide</keyword>
<evidence type="ECO:0000259" key="7">
    <source>
        <dbReference type="PROSITE" id="PS51722"/>
    </source>
</evidence>
<reference evidence="8 9" key="1">
    <citation type="journal article" date="2019" name="BMC Genomics">
        <title>Chromosome level assembly and comparative genome analysis confirm lager-brewing yeasts originated from a single hybridization.</title>
        <authorList>
            <person name="Salazar A.N."/>
            <person name="Gorter de Vries A.R."/>
            <person name="van den Broek M."/>
            <person name="Brouwers N."/>
            <person name="de la Torre Cortes P."/>
            <person name="Kuijpers N.G.A."/>
            <person name="Daran J.G."/>
            <person name="Abeel T."/>
        </authorList>
    </citation>
    <scope>NUCLEOTIDE SEQUENCE [LARGE SCALE GENOMIC DNA]</scope>
    <source>
        <strain evidence="8 9">CBS 1483</strain>
    </source>
</reference>
<dbReference type="PROSITE" id="PS51722">
    <property type="entry name" value="G_TR_2"/>
    <property type="match status" value="1"/>
</dbReference>
<dbReference type="InterPro" id="IPR009000">
    <property type="entry name" value="Transl_B-barrel_sf"/>
</dbReference>
<organism evidence="8 9">
    <name type="scientific">Saccharomyces pastorianus</name>
    <name type="common">Lager yeast</name>
    <name type="synonym">Saccharomyces cerevisiae x Saccharomyces eubayanus</name>
    <dbReference type="NCBI Taxonomy" id="27292"/>
    <lineage>
        <taxon>Eukaryota</taxon>
        <taxon>Fungi</taxon>
        <taxon>Dikarya</taxon>
        <taxon>Ascomycota</taxon>
        <taxon>Saccharomycotina</taxon>
        <taxon>Saccharomycetes</taxon>
        <taxon>Saccharomycetales</taxon>
        <taxon>Saccharomycetaceae</taxon>
        <taxon>Saccharomyces</taxon>
    </lineage>
</organism>
<dbReference type="AlphaFoldDB" id="A0A6C1E9E8"/>
<name>A0A6C1E9E8_SACPS</name>
<feature type="domain" description="Tr-type G" evidence="7">
    <location>
        <begin position="42"/>
        <end position="330"/>
    </location>
</feature>
<evidence type="ECO:0000256" key="1">
    <source>
        <dbReference type="ARBA" id="ARBA00022741"/>
    </source>
</evidence>
<evidence type="ECO:0000256" key="5">
    <source>
        <dbReference type="ARBA" id="ARBA00023134"/>
    </source>
</evidence>
<dbReference type="FunFam" id="2.40.30.10:FF:000166">
    <property type="entry name" value="Ribosome-releasing factor 2, mitochondrial"/>
    <property type="match status" value="1"/>
</dbReference>
<feature type="binding site" evidence="6">
    <location>
        <begin position="116"/>
        <end position="120"/>
    </location>
    <ligand>
        <name>GTP</name>
        <dbReference type="ChEBI" id="CHEBI:37565"/>
    </ligand>
</feature>
<evidence type="ECO:0000313" key="8">
    <source>
        <dbReference type="EMBL" id="QID86016.1"/>
    </source>
</evidence>
<dbReference type="GO" id="GO:0003924">
    <property type="term" value="F:GTPase activity"/>
    <property type="evidence" value="ECO:0007669"/>
    <property type="project" value="UniProtKB-UniRule"/>
</dbReference>
<sequence>MWKQSVYRWTRVRAGAGSACSGRLSAIWLGRKNLSTATFSLPKVRNIGIIAHIDAGKTTTTERMLYYAGVLKHIGDVDTGDTMTDFLEQERSRGITIQSAAISFPWRDSFTVNLIDTPGHIDFTFEVIRALKVIDSCVVILDAVAGVEAQTEKVWKQSQSKPKICFINKMDRMGASFNHTVKDLMRKFMQGTTTKPVLINFPYYRKPLTGSDYVFQGVIDVINGKSLTWNQEDPDAIVINDLDSDSLEQYNRCRESMIETLTEYDEELVQHFLEDAEGDYSKVSAQSLNASIRKLSVQNKVVPILCGASFKNIGVQPLLDAIVNYLPSPIEAQLPQLNDENIPVKYDPKIGCLVNNNKNICIAFAFKVITDPIRGKQVFVRIYSGTLNSGNTVYNSSTGEKFKLGKLLVPHAGTSQPVNVLSAGQIGLLTGSTIENSISTGDTLITHSLKKDGLKSFNKKKELTLKINPISIPPPVFGVSIEPRTLSNKKSMENALDTLITEDSSLSITKNEETGQTVLNGMGELHLEIAKDRLINDLKADVEFGQLMVSYKETITLETNLETFENDNDYKFSLSVMPNTATNSDCATYPLGINNNYLLMEKNTKYDDNEWKLQVSLESIINSIMASCIVGLQRGGKLANFPLYGCSIKIKGDWTLPLDIEGPQEILKITRNLILKALDDLPTNNYTLLEPVMDLSLIIPQSDVGVVLQDLTGARKAQILSIEDESCPISSDPSPNISTDNHNRIYVPPDISSTLHTITGKKNARDTNINLKKIIKAKVPLREIIAYTSKLRSLSQGRGEFNVEYNDMDKVTNDRLQSILNDL</sequence>
<keyword evidence="5 6" id="KW-0342">GTP-binding</keyword>
<dbReference type="InterPro" id="IPR009022">
    <property type="entry name" value="EFG_III"/>
</dbReference>
<dbReference type="PROSITE" id="PS00301">
    <property type="entry name" value="G_TR_1"/>
    <property type="match status" value="1"/>
</dbReference>
<keyword evidence="2 6" id="KW-0648">Protein biosynthesis</keyword>
<dbReference type="CDD" id="cd16262">
    <property type="entry name" value="EFG_III"/>
    <property type="match status" value="1"/>
</dbReference>
<evidence type="ECO:0000256" key="2">
    <source>
        <dbReference type="ARBA" id="ARBA00022917"/>
    </source>
</evidence>
<dbReference type="FunFam" id="3.30.70.240:FF:000024">
    <property type="entry name" value="Ribosome-releasing factor 2, mitochondrial"/>
    <property type="match status" value="1"/>
</dbReference>
<keyword evidence="9" id="KW-1185">Reference proteome</keyword>
<keyword evidence="4 6" id="KW-0496">Mitochondrion</keyword>
<keyword evidence="1 6" id="KW-0547">Nucleotide-binding</keyword>
<dbReference type="Gene3D" id="3.30.70.870">
    <property type="entry name" value="Elongation Factor G (Translational Gtpase), domain 3"/>
    <property type="match status" value="1"/>
</dbReference>
<dbReference type="Pfam" id="PF03144">
    <property type="entry name" value="GTP_EFTU_D2"/>
    <property type="match status" value="1"/>
</dbReference>
<dbReference type="FunFam" id="3.30.70.870:FF:000007">
    <property type="entry name" value="Ribosome-releasing factor 2, mitochondrial"/>
    <property type="match status" value="1"/>
</dbReference>
<dbReference type="Proteomes" id="UP000501346">
    <property type="component" value="Chromosome SeX-ScX"/>
</dbReference>
<feature type="binding site" evidence="6">
    <location>
        <begin position="51"/>
        <end position="58"/>
    </location>
    <ligand>
        <name>GTP</name>
        <dbReference type="ChEBI" id="CHEBI:37565"/>
    </ligand>
</feature>
<dbReference type="InterPro" id="IPR031157">
    <property type="entry name" value="G_TR_CS"/>
</dbReference>
<dbReference type="HAMAP" id="MF_03059">
    <property type="entry name" value="mEF_G_2"/>
    <property type="match status" value="1"/>
</dbReference>